<accession>A0A8K0W087</accession>
<keyword evidence="4" id="KW-0378">Hydrolase</keyword>
<dbReference type="InterPro" id="IPR017853">
    <property type="entry name" value="GH"/>
</dbReference>
<dbReference type="Pfam" id="PF00728">
    <property type="entry name" value="Glyco_hydro_20"/>
    <property type="match status" value="1"/>
</dbReference>
<dbReference type="EMBL" id="JAGMVJ010000006">
    <property type="protein sequence ID" value="KAH7090003.1"/>
    <property type="molecule type" value="Genomic_DNA"/>
</dbReference>
<evidence type="ECO:0000259" key="6">
    <source>
        <dbReference type="Pfam" id="PF00728"/>
    </source>
</evidence>
<reference evidence="7" key="1">
    <citation type="journal article" date="2021" name="Nat. Commun.">
        <title>Genetic determinants of endophytism in the Arabidopsis root mycobiome.</title>
        <authorList>
            <person name="Mesny F."/>
            <person name="Miyauchi S."/>
            <person name="Thiergart T."/>
            <person name="Pickel B."/>
            <person name="Atanasova L."/>
            <person name="Karlsson M."/>
            <person name="Huettel B."/>
            <person name="Barry K.W."/>
            <person name="Haridas S."/>
            <person name="Chen C."/>
            <person name="Bauer D."/>
            <person name="Andreopoulos W."/>
            <person name="Pangilinan J."/>
            <person name="LaButti K."/>
            <person name="Riley R."/>
            <person name="Lipzen A."/>
            <person name="Clum A."/>
            <person name="Drula E."/>
            <person name="Henrissat B."/>
            <person name="Kohler A."/>
            <person name="Grigoriev I.V."/>
            <person name="Martin F.M."/>
            <person name="Hacquard S."/>
        </authorList>
    </citation>
    <scope>NUCLEOTIDE SEQUENCE</scope>
    <source>
        <strain evidence="7">MPI-SDFR-AT-0120</strain>
    </source>
</reference>
<comment type="caution">
    <text evidence="7">The sequence shown here is derived from an EMBL/GenBank/DDBJ whole genome shotgun (WGS) entry which is preliminary data.</text>
</comment>
<feature type="domain" description="Glycoside hydrolase family 20 catalytic" evidence="6">
    <location>
        <begin position="6"/>
        <end position="252"/>
    </location>
</feature>
<dbReference type="GO" id="GO:0004563">
    <property type="term" value="F:beta-N-acetylhexosaminidase activity"/>
    <property type="evidence" value="ECO:0007669"/>
    <property type="project" value="UniProtKB-EC"/>
</dbReference>
<evidence type="ECO:0000256" key="1">
    <source>
        <dbReference type="ARBA" id="ARBA00001231"/>
    </source>
</evidence>
<organism evidence="7 8">
    <name type="scientific">Paraphoma chrysanthemicola</name>
    <dbReference type="NCBI Taxonomy" id="798071"/>
    <lineage>
        <taxon>Eukaryota</taxon>
        <taxon>Fungi</taxon>
        <taxon>Dikarya</taxon>
        <taxon>Ascomycota</taxon>
        <taxon>Pezizomycotina</taxon>
        <taxon>Dothideomycetes</taxon>
        <taxon>Pleosporomycetidae</taxon>
        <taxon>Pleosporales</taxon>
        <taxon>Pleosporineae</taxon>
        <taxon>Phaeosphaeriaceae</taxon>
        <taxon>Paraphoma</taxon>
    </lineage>
</organism>
<keyword evidence="8" id="KW-1185">Reference proteome</keyword>
<evidence type="ECO:0000256" key="4">
    <source>
        <dbReference type="ARBA" id="ARBA00022801"/>
    </source>
</evidence>
<evidence type="ECO:0000313" key="8">
    <source>
        <dbReference type="Proteomes" id="UP000813461"/>
    </source>
</evidence>
<feature type="active site" description="Proton donor" evidence="5">
    <location>
        <position position="161"/>
    </location>
</feature>
<dbReference type="GO" id="GO:0030203">
    <property type="term" value="P:glycosaminoglycan metabolic process"/>
    <property type="evidence" value="ECO:0007669"/>
    <property type="project" value="TreeGrafter"/>
</dbReference>
<evidence type="ECO:0000313" key="7">
    <source>
        <dbReference type="EMBL" id="KAH7090003.1"/>
    </source>
</evidence>
<dbReference type="Gene3D" id="3.20.20.80">
    <property type="entry name" value="Glycosidases"/>
    <property type="match status" value="1"/>
</dbReference>
<dbReference type="EC" id="3.2.1.52" evidence="3"/>
<dbReference type="OrthoDB" id="428480at2759"/>
<dbReference type="Proteomes" id="UP000813461">
    <property type="component" value="Unassembled WGS sequence"/>
</dbReference>
<protein>
    <recommendedName>
        <fullName evidence="3">beta-N-acetylhexosaminidase</fullName>
        <ecNumber evidence="3">3.2.1.52</ecNumber>
    </recommendedName>
</protein>
<comment type="similarity">
    <text evidence="2">Belongs to the glycosyl hydrolase 20 family.</text>
</comment>
<dbReference type="PRINTS" id="PR00738">
    <property type="entry name" value="GLHYDRLASE20"/>
</dbReference>
<dbReference type="AlphaFoldDB" id="A0A8K0W087"/>
<dbReference type="GO" id="GO:0016020">
    <property type="term" value="C:membrane"/>
    <property type="evidence" value="ECO:0007669"/>
    <property type="project" value="TreeGrafter"/>
</dbReference>
<evidence type="ECO:0000256" key="3">
    <source>
        <dbReference type="ARBA" id="ARBA00012663"/>
    </source>
</evidence>
<proteinExistence type="inferred from homology"/>
<sequence>MDSDLYPHRGFMLDTGRKFFPVQVILSLLTVLQQYNFNVFHWHIYDAETFPMYFPADGGLTNASIEHSYTSTYYTAQDIQSVISHAQDLGILVYPETDMPGHCDIWGIWKQYLTVGTPDLKNPHAQLDIRQPQTFDYITSLVSTVNGDFKSPKYHHFGADEVAYMWHTKDDNKLFQSFLDWLKSLQGNNNKTLLLWDDPLTDPEKHITLSKDWIIQTWHDGVTQAVLNKGHRVIVSENAAFYIDNADYNKTSSFVFPNHQNVLGFEVVWFTSEEDDPYDFNRSRVLEPLKAASEIRRPPNSSTSSATAIPQQASKAILKSFVAACLLVFLSSLFAT</sequence>
<gene>
    <name evidence="7" type="ORF">FB567DRAFT_522058</name>
</gene>
<dbReference type="InterPro" id="IPR025705">
    <property type="entry name" value="Beta_hexosaminidase_sua/sub"/>
</dbReference>
<evidence type="ECO:0000256" key="2">
    <source>
        <dbReference type="ARBA" id="ARBA00006285"/>
    </source>
</evidence>
<dbReference type="SUPFAM" id="SSF51445">
    <property type="entry name" value="(Trans)glycosidases"/>
    <property type="match status" value="1"/>
</dbReference>
<evidence type="ECO:0000256" key="5">
    <source>
        <dbReference type="PIRSR" id="PIRSR625705-1"/>
    </source>
</evidence>
<name>A0A8K0W087_9PLEO</name>
<dbReference type="GO" id="GO:0005975">
    <property type="term" value="P:carbohydrate metabolic process"/>
    <property type="evidence" value="ECO:0007669"/>
    <property type="project" value="InterPro"/>
</dbReference>
<comment type="catalytic activity">
    <reaction evidence="1">
        <text>Hydrolysis of terminal non-reducing N-acetyl-D-hexosamine residues in N-acetyl-beta-D-hexosaminides.</text>
        <dbReference type="EC" id="3.2.1.52"/>
    </reaction>
</comment>
<dbReference type="PANTHER" id="PTHR22600">
    <property type="entry name" value="BETA-HEXOSAMINIDASE"/>
    <property type="match status" value="1"/>
</dbReference>
<dbReference type="InterPro" id="IPR015883">
    <property type="entry name" value="Glyco_hydro_20_cat"/>
</dbReference>
<dbReference type="PANTHER" id="PTHR22600:SF57">
    <property type="entry name" value="BETA-N-ACETYLHEXOSAMINIDASE"/>
    <property type="match status" value="1"/>
</dbReference>